<dbReference type="EMBL" id="JBCEZU010000001">
    <property type="protein sequence ID" value="KAK9542211.1"/>
    <property type="molecule type" value="Genomic_DNA"/>
</dbReference>
<proteinExistence type="predicted"/>
<feature type="region of interest" description="Disordered" evidence="1">
    <location>
        <begin position="31"/>
        <end position="85"/>
    </location>
</feature>
<organism evidence="2 3">
    <name type="scientific">Zoarces viviparus</name>
    <name type="common">Viviparous eelpout</name>
    <name type="synonym">Blennius viviparus</name>
    <dbReference type="NCBI Taxonomy" id="48416"/>
    <lineage>
        <taxon>Eukaryota</taxon>
        <taxon>Metazoa</taxon>
        <taxon>Chordata</taxon>
        <taxon>Craniata</taxon>
        <taxon>Vertebrata</taxon>
        <taxon>Euteleostomi</taxon>
        <taxon>Actinopterygii</taxon>
        <taxon>Neopterygii</taxon>
        <taxon>Teleostei</taxon>
        <taxon>Neoteleostei</taxon>
        <taxon>Acanthomorphata</taxon>
        <taxon>Eupercaria</taxon>
        <taxon>Perciformes</taxon>
        <taxon>Cottioidei</taxon>
        <taxon>Zoarcales</taxon>
        <taxon>Zoarcidae</taxon>
        <taxon>Zoarcinae</taxon>
        <taxon>Zoarces</taxon>
    </lineage>
</organism>
<evidence type="ECO:0000256" key="1">
    <source>
        <dbReference type="SAM" id="MobiDB-lite"/>
    </source>
</evidence>
<sequence length="85" mass="9934">MRQDMQTDRKRITWLEGGLSELRAPPVWVDHADCMPGQHRQGQSEGTEHSRNHTREGHGWTTGMMGENKREKRKWGKTRKRPVGE</sequence>
<gene>
    <name evidence="2" type="ORF">VZT92_000091</name>
</gene>
<evidence type="ECO:0000313" key="2">
    <source>
        <dbReference type="EMBL" id="KAK9542211.1"/>
    </source>
</evidence>
<comment type="caution">
    <text evidence="2">The sequence shown here is derived from an EMBL/GenBank/DDBJ whole genome shotgun (WGS) entry which is preliminary data.</text>
</comment>
<protein>
    <submittedName>
        <fullName evidence="2">Uncharacterized protein</fullName>
    </submittedName>
</protein>
<evidence type="ECO:0000313" key="3">
    <source>
        <dbReference type="Proteomes" id="UP001488805"/>
    </source>
</evidence>
<name>A0AAW1G5W0_ZOAVI</name>
<feature type="compositionally biased region" description="Basic residues" evidence="1">
    <location>
        <begin position="71"/>
        <end position="85"/>
    </location>
</feature>
<keyword evidence="3" id="KW-1185">Reference proteome</keyword>
<feature type="compositionally biased region" description="Basic and acidic residues" evidence="1">
    <location>
        <begin position="46"/>
        <end position="58"/>
    </location>
</feature>
<accession>A0AAW1G5W0</accession>
<dbReference type="AlphaFoldDB" id="A0AAW1G5W0"/>
<reference evidence="2 3" key="1">
    <citation type="journal article" date="2024" name="Genome Biol. Evol.">
        <title>Chromosome-level genome assembly of the viviparous eelpout Zoarces viviparus.</title>
        <authorList>
            <person name="Fuhrmann N."/>
            <person name="Brasseur M.V."/>
            <person name="Bakowski C.E."/>
            <person name="Podsiadlowski L."/>
            <person name="Prost S."/>
            <person name="Krehenwinkel H."/>
            <person name="Mayer C."/>
        </authorList>
    </citation>
    <scope>NUCLEOTIDE SEQUENCE [LARGE SCALE GENOMIC DNA]</scope>
    <source>
        <strain evidence="2">NO-MEL_2022_Ind0_liver</strain>
    </source>
</reference>
<dbReference type="Proteomes" id="UP001488805">
    <property type="component" value="Unassembled WGS sequence"/>
</dbReference>